<keyword evidence="2" id="KW-1185">Reference proteome</keyword>
<dbReference type="EMBL" id="LGRX02007656">
    <property type="protein sequence ID" value="KAK3274563.1"/>
    <property type="molecule type" value="Genomic_DNA"/>
</dbReference>
<comment type="caution">
    <text evidence="1">The sequence shown here is derived from an EMBL/GenBank/DDBJ whole genome shotgun (WGS) entry which is preliminary data.</text>
</comment>
<dbReference type="AlphaFoldDB" id="A0AAE0L748"/>
<dbReference type="Proteomes" id="UP001190700">
    <property type="component" value="Unassembled WGS sequence"/>
</dbReference>
<name>A0AAE0L748_9CHLO</name>
<reference evidence="1 2" key="1">
    <citation type="journal article" date="2015" name="Genome Biol. Evol.">
        <title>Comparative Genomics of a Bacterivorous Green Alga Reveals Evolutionary Causalities and Consequences of Phago-Mixotrophic Mode of Nutrition.</title>
        <authorList>
            <person name="Burns J.A."/>
            <person name="Paasch A."/>
            <person name="Narechania A."/>
            <person name="Kim E."/>
        </authorList>
    </citation>
    <scope>NUCLEOTIDE SEQUENCE [LARGE SCALE GENOMIC DNA]</scope>
    <source>
        <strain evidence="1 2">PLY_AMNH</strain>
    </source>
</reference>
<organism evidence="1 2">
    <name type="scientific">Cymbomonas tetramitiformis</name>
    <dbReference type="NCBI Taxonomy" id="36881"/>
    <lineage>
        <taxon>Eukaryota</taxon>
        <taxon>Viridiplantae</taxon>
        <taxon>Chlorophyta</taxon>
        <taxon>Pyramimonadophyceae</taxon>
        <taxon>Pyramimonadales</taxon>
        <taxon>Pyramimonadaceae</taxon>
        <taxon>Cymbomonas</taxon>
    </lineage>
</organism>
<protein>
    <submittedName>
        <fullName evidence="1">Uncharacterized protein</fullName>
    </submittedName>
</protein>
<evidence type="ECO:0000313" key="2">
    <source>
        <dbReference type="Proteomes" id="UP001190700"/>
    </source>
</evidence>
<sequence>MKIYNTKYRFPNKQPGMHRGLEPLVNSVSIKGCMVGSNIANNQPSMRQHFEDLDNSLTKALTDKLAEGMDDIKSKEEFESDAEPLSVNAHVALLGACSAEDVTAIVLASGTSRGETKQHEAMCYLAAIEEIQASASIAVDTEDAGGEAR</sequence>
<proteinExistence type="predicted"/>
<gene>
    <name evidence="1" type="ORF">CYMTET_17260</name>
</gene>
<evidence type="ECO:0000313" key="1">
    <source>
        <dbReference type="EMBL" id="KAK3274563.1"/>
    </source>
</evidence>
<accession>A0AAE0L748</accession>